<comment type="caution">
    <text evidence="13">The sequence shown here is derived from an EMBL/GenBank/DDBJ whole genome shotgun (WGS) entry which is preliminary data.</text>
</comment>
<evidence type="ECO:0000256" key="6">
    <source>
        <dbReference type="ARBA" id="ARBA00022692"/>
    </source>
</evidence>
<evidence type="ECO:0000256" key="3">
    <source>
        <dbReference type="ARBA" id="ARBA00004744"/>
    </source>
</evidence>
<dbReference type="InterPro" id="IPR010817">
    <property type="entry name" value="HemY_N"/>
</dbReference>
<feature type="domain" description="HemY N-terminal" evidence="12">
    <location>
        <begin position="26"/>
        <end position="130"/>
    </location>
</feature>
<keyword evidence="8 11" id="KW-0472">Membrane</keyword>
<reference evidence="13 14" key="1">
    <citation type="submission" date="2022-11" db="EMBL/GenBank/DDBJ databases">
        <title>Spartinivicinus poritis sp. nov., isolated from scleractinian coral Porites lutea.</title>
        <authorList>
            <person name="Zhang G."/>
            <person name="Cai L."/>
            <person name="Wei Q."/>
        </authorList>
    </citation>
    <scope>NUCLEOTIDE SEQUENCE [LARGE SCALE GENOMIC DNA]</scope>
    <source>
        <strain evidence="13 14">A2-2</strain>
    </source>
</reference>
<dbReference type="EMBL" id="JAPMOU010000004">
    <property type="protein sequence ID" value="MDE1461423.1"/>
    <property type="molecule type" value="Genomic_DNA"/>
</dbReference>
<name>A0ABT5U4Y8_9GAMM</name>
<feature type="transmembrane region" description="Helical" evidence="11">
    <location>
        <begin position="40"/>
        <end position="58"/>
    </location>
</feature>
<comment type="function">
    <text evidence="1">Involved in a late step of protoheme IX synthesis.</text>
</comment>
<organism evidence="13 14">
    <name type="scientific">Spartinivicinus poritis</name>
    <dbReference type="NCBI Taxonomy" id="2994640"/>
    <lineage>
        <taxon>Bacteria</taxon>
        <taxon>Pseudomonadati</taxon>
        <taxon>Pseudomonadota</taxon>
        <taxon>Gammaproteobacteria</taxon>
        <taxon>Oceanospirillales</taxon>
        <taxon>Zooshikellaceae</taxon>
        <taxon>Spartinivicinus</taxon>
    </lineage>
</organism>
<keyword evidence="14" id="KW-1185">Reference proteome</keyword>
<keyword evidence="5" id="KW-0997">Cell inner membrane</keyword>
<feature type="repeat" description="TPR" evidence="10">
    <location>
        <begin position="337"/>
        <end position="370"/>
    </location>
</feature>
<dbReference type="Pfam" id="PF07219">
    <property type="entry name" value="HemY_N"/>
    <property type="match status" value="1"/>
</dbReference>
<protein>
    <submittedName>
        <fullName evidence="13">Tetratricopeptide repeat protein</fullName>
    </submittedName>
</protein>
<sequence length="411" mass="46118">MKAFTKLLLLFILAGVVSLGIVHDSGYVLIAYGDMSFETSVWMFFAIIVLAVIIYNLLKRFAITSLRSVGFLVPVTSASKLKRAKRYSSKGLDLLINGEWEQAGRLLGKAADQGEAPLINYLTAARAANEIGDNNTVIEYLRKADDQVPNGKIGIGITQAQIQLANGQWEQALATLEEIRRHKPRHQYVLKLLKQVYVKLHEWEQLTELLPDLRKRHVVDEEEYQSLQQQASICQLNKAIAKCQNNSESVSKRISLLEEAWSNVPRKLKKIPAVLAAYTRGLIKAGATGYAEKELRKALERNYDAELVELYGLAKGEDLKAQLGFIEELRGEYSKHPEIALALGRLYLQANQLDKAEQALRESLQLHKTEATYIELSKVFAKKGRVEESTQYLAEGLALVDQSRQLVTLSP</sequence>
<evidence type="ECO:0000256" key="11">
    <source>
        <dbReference type="SAM" id="Phobius"/>
    </source>
</evidence>
<dbReference type="InterPro" id="IPR005254">
    <property type="entry name" value="Heme_biosyn_assoc_TPR_pro"/>
</dbReference>
<evidence type="ECO:0000256" key="9">
    <source>
        <dbReference type="ARBA" id="ARBA00023244"/>
    </source>
</evidence>
<evidence type="ECO:0000256" key="5">
    <source>
        <dbReference type="ARBA" id="ARBA00022519"/>
    </source>
</evidence>
<dbReference type="NCBIfam" id="TIGR00540">
    <property type="entry name" value="TPR_hemY_coli"/>
    <property type="match status" value="1"/>
</dbReference>
<keyword evidence="10" id="KW-0802">TPR repeat</keyword>
<evidence type="ECO:0000256" key="1">
    <source>
        <dbReference type="ARBA" id="ARBA00002962"/>
    </source>
</evidence>
<evidence type="ECO:0000256" key="4">
    <source>
        <dbReference type="ARBA" id="ARBA00022475"/>
    </source>
</evidence>
<evidence type="ECO:0000256" key="10">
    <source>
        <dbReference type="PROSITE-ProRule" id="PRU00339"/>
    </source>
</evidence>
<dbReference type="SUPFAM" id="SSF48452">
    <property type="entry name" value="TPR-like"/>
    <property type="match status" value="2"/>
</dbReference>
<dbReference type="InterPro" id="IPR011990">
    <property type="entry name" value="TPR-like_helical_dom_sf"/>
</dbReference>
<evidence type="ECO:0000256" key="7">
    <source>
        <dbReference type="ARBA" id="ARBA00022989"/>
    </source>
</evidence>
<comment type="pathway">
    <text evidence="3">Porphyrin-containing compound metabolism; protoheme biosynthesis.</text>
</comment>
<gene>
    <name evidence="13" type="ORF">ORQ98_05530</name>
</gene>
<comment type="subcellular location">
    <subcellularLocation>
        <location evidence="2">Cell inner membrane</location>
        <topology evidence="2">Multi-pass membrane protein</topology>
    </subcellularLocation>
</comment>
<evidence type="ECO:0000313" key="13">
    <source>
        <dbReference type="EMBL" id="MDE1461423.1"/>
    </source>
</evidence>
<dbReference type="RefSeq" id="WP_274687783.1">
    <property type="nucleotide sequence ID" value="NZ_JAPMOU010000004.1"/>
</dbReference>
<dbReference type="Gene3D" id="1.25.40.10">
    <property type="entry name" value="Tetratricopeptide repeat domain"/>
    <property type="match status" value="2"/>
</dbReference>
<dbReference type="InterPro" id="IPR019734">
    <property type="entry name" value="TPR_rpt"/>
</dbReference>
<evidence type="ECO:0000313" key="14">
    <source>
        <dbReference type="Proteomes" id="UP001528823"/>
    </source>
</evidence>
<evidence type="ECO:0000256" key="2">
    <source>
        <dbReference type="ARBA" id="ARBA00004429"/>
    </source>
</evidence>
<dbReference type="Proteomes" id="UP001528823">
    <property type="component" value="Unassembled WGS sequence"/>
</dbReference>
<keyword evidence="4" id="KW-1003">Cell membrane</keyword>
<keyword evidence="9" id="KW-0627">Porphyrin biosynthesis</keyword>
<evidence type="ECO:0000256" key="8">
    <source>
        <dbReference type="ARBA" id="ARBA00023136"/>
    </source>
</evidence>
<proteinExistence type="predicted"/>
<dbReference type="PROSITE" id="PS50005">
    <property type="entry name" value="TPR"/>
    <property type="match status" value="1"/>
</dbReference>
<accession>A0ABT5U4Y8</accession>
<keyword evidence="6 11" id="KW-0812">Transmembrane</keyword>
<evidence type="ECO:0000259" key="12">
    <source>
        <dbReference type="Pfam" id="PF07219"/>
    </source>
</evidence>
<keyword evidence="7 11" id="KW-1133">Transmembrane helix</keyword>